<comment type="caution">
    <text evidence="9">The sequence shown here is derived from an EMBL/GenBank/DDBJ whole genome shotgun (WGS) entry which is preliminary data.</text>
</comment>
<evidence type="ECO:0000256" key="6">
    <source>
        <dbReference type="SAM" id="MobiDB-lite"/>
    </source>
</evidence>
<feature type="transmembrane region" description="Helical" evidence="7">
    <location>
        <begin position="168"/>
        <end position="194"/>
    </location>
</feature>
<comment type="similarity">
    <text evidence="5">Belongs to the SAT4 family.</text>
</comment>
<evidence type="ECO:0000313" key="9">
    <source>
        <dbReference type="EMBL" id="KAK8018795.1"/>
    </source>
</evidence>
<evidence type="ECO:0000256" key="3">
    <source>
        <dbReference type="ARBA" id="ARBA00022989"/>
    </source>
</evidence>
<dbReference type="PANTHER" id="PTHR33048">
    <property type="entry name" value="PTH11-LIKE INTEGRAL MEMBRANE PROTEIN (AFU_ORTHOLOGUE AFUA_5G11245)"/>
    <property type="match status" value="1"/>
</dbReference>
<organism evidence="9 10">
    <name type="scientific">Apiospora marii</name>
    <dbReference type="NCBI Taxonomy" id="335849"/>
    <lineage>
        <taxon>Eukaryota</taxon>
        <taxon>Fungi</taxon>
        <taxon>Dikarya</taxon>
        <taxon>Ascomycota</taxon>
        <taxon>Pezizomycotina</taxon>
        <taxon>Sordariomycetes</taxon>
        <taxon>Xylariomycetidae</taxon>
        <taxon>Amphisphaeriales</taxon>
        <taxon>Apiosporaceae</taxon>
        <taxon>Apiospora</taxon>
    </lineage>
</organism>
<comment type="subcellular location">
    <subcellularLocation>
        <location evidence="1">Membrane</location>
        <topology evidence="1">Multi-pass membrane protein</topology>
    </subcellularLocation>
</comment>
<dbReference type="Proteomes" id="UP001396898">
    <property type="component" value="Unassembled WGS sequence"/>
</dbReference>
<feature type="transmembrane region" description="Helical" evidence="7">
    <location>
        <begin position="47"/>
        <end position="68"/>
    </location>
</feature>
<dbReference type="PANTHER" id="PTHR33048:SF42">
    <property type="entry name" value="INTEGRAL MEMBRANE PROTEIN"/>
    <property type="match status" value="1"/>
</dbReference>
<protein>
    <recommendedName>
        <fullName evidence="8">Rhodopsin domain-containing protein</fullName>
    </recommendedName>
</protein>
<feature type="compositionally biased region" description="Polar residues" evidence="6">
    <location>
        <begin position="283"/>
        <end position="294"/>
    </location>
</feature>
<name>A0ABR1RUZ9_9PEZI</name>
<evidence type="ECO:0000256" key="4">
    <source>
        <dbReference type="ARBA" id="ARBA00023136"/>
    </source>
</evidence>
<dbReference type="Pfam" id="PF20684">
    <property type="entry name" value="Fung_rhodopsin"/>
    <property type="match status" value="1"/>
</dbReference>
<proteinExistence type="inferred from homology"/>
<evidence type="ECO:0000259" key="8">
    <source>
        <dbReference type="Pfam" id="PF20684"/>
    </source>
</evidence>
<evidence type="ECO:0000256" key="1">
    <source>
        <dbReference type="ARBA" id="ARBA00004141"/>
    </source>
</evidence>
<keyword evidence="10" id="KW-1185">Reference proteome</keyword>
<dbReference type="InterPro" id="IPR052337">
    <property type="entry name" value="SAT4-like"/>
</dbReference>
<evidence type="ECO:0000256" key="2">
    <source>
        <dbReference type="ARBA" id="ARBA00022692"/>
    </source>
</evidence>
<reference evidence="9 10" key="1">
    <citation type="submission" date="2023-01" db="EMBL/GenBank/DDBJ databases">
        <title>Analysis of 21 Apiospora genomes using comparative genomics revels a genus with tremendous synthesis potential of carbohydrate active enzymes and secondary metabolites.</title>
        <authorList>
            <person name="Sorensen T."/>
        </authorList>
    </citation>
    <scope>NUCLEOTIDE SEQUENCE [LARGE SCALE GENOMIC DNA]</scope>
    <source>
        <strain evidence="9 10">CBS 20057</strain>
    </source>
</reference>
<evidence type="ECO:0000313" key="10">
    <source>
        <dbReference type="Proteomes" id="UP001396898"/>
    </source>
</evidence>
<keyword evidence="2 7" id="KW-0812">Transmembrane</keyword>
<dbReference type="InterPro" id="IPR049326">
    <property type="entry name" value="Rhodopsin_dom_fungi"/>
</dbReference>
<feature type="transmembrane region" description="Helical" evidence="7">
    <location>
        <begin position="96"/>
        <end position="117"/>
    </location>
</feature>
<accession>A0ABR1RUZ9</accession>
<evidence type="ECO:0000256" key="7">
    <source>
        <dbReference type="SAM" id="Phobius"/>
    </source>
</evidence>
<feature type="domain" description="Rhodopsin" evidence="8">
    <location>
        <begin position="31"/>
        <end position="269"/>
    </location>
</feature>
<sequence length="399" mass="43450">MATPLPQNSNGPWIVTSVWALTGVASFFVLLRFYCRIFRGRIFAVDDSLLLVAWLLLLAQTILSVFSVRLGSGKHVWNIDPSLTEDLLMLQDITTAPSVLAVAFSKASAGVSLLRLLPNRWQRVLTIFIITSIGVLMTGIMVLTLVQCMPIQKHWNFQVPGHCWDPRIVAQFAIGAAIWSGVMDIILAILPMPVILGLQMNKREKLGVAIALSFMVFAGASSFVKSSTLINLSGTDPTYDIAPVVVYGTAEIAVTMIAACIPVLRVLIRDVSRAGTIRYGHTAPSSHTGNSSNHSRLHHHDNTYGSAVRRPIMTPNTGSGGGGFGSARSLRTQTSFKSKSKTPLEVTMQKTIMIEYSDAKRDSGNWILDPVNLSPRTLFDEQLTKSLSDDSSDSPKSPV</sequence>
<gene>
    <name evidence="9" type="ORF">PG991_007985</name>
</gene>
<dbReference type="EMBL" id="JAQQWI010000010">
    <property type="protein sequence ID" value="KAK8018795.1"/>
    <property type="molecule type" value="Genomic_DNA"/>
</dbReference>
<evidence type="ECO:0000256" key="5">
    <source>
        <dbReference type="ARBA" id="ARBA00038359"/>
    </source>
</evidence>
<keyword evidence="4 7" id="KW-0472">Membrane</keyword>
<feature type="transmembrane region" description="Helical" evidence="7">
    <location>
        <begin position="124"/>
        <end position="148"/>
    </location>
</feature>
<feature type="transmembrane region" description="Helical" evidence="7">
    <location>
        <begin position="12"/>
        <end position="35"/>
    </location>
</feature>
<feature type="transmembrane region" description="Helical" evidence="7">
    <location>
        <begin position="206"/>
        <end position="224"/>
    </location>
</feature>
<keyword evidence="3 7" id="KW-1133">Transmembrane helix</keyword>
<feature type="region of interest" description="Disordered" evidence="6">
    <location>
        <begin position="279"/>
        <end position="342"/>
    </location>
</feature>
<feature type="transmembrane region" description="Helical" evidence="7">
    <location>
        <begin position="244"/>
        <end position="268"/>
    </location>
</feature>